<dbReference type="OrthoDB" id="674942at2"/>
<evidence type="ECO:0000259" key="1">
    <source>
        <dbReference type="PROSITE" id="PS50943"/>
    </source>
</evidence>
<name>A0A2U1JNQ7_9FLAO</name>
<feature type="domain" description="HTH cro/C1-type" evidence="1">
    <location>
        <begin position="19"/>
        <end position="73"/>
    </location>
</feature>
<dbReference type="InterPro" id="IPR010982">
    <property type="entry name" value="Lambda_DNA-bd_dom_sf"/>
</dbReference>
<dbReference type="PROSITE" id="PS50943">
    <property type="entry name" value="HTH_CROC1"/>
    <property type="match status" value="1"/>
</dbReference>
<protein>
    <submittedName>
        <fullName evidence="2">Transcriptional regulator</fullName>
    </submittedName>
</protein>
<organism evidence="2 3">
    <name type="scientific">Flavobacterium psychrotolerans</name>
    <dbReference type="NCBI Taxonomy" id="2169410"/>
    <lineage>
        <taxon>Bacteria</taxon>
        <taxon>Pseudomonadati</taxon>
        <taxon>Bacteroidota</taxon>
        <taxon>Flavobacteriia</taxon>
        <taxon>Flavobacteriales</taxon>
        <taxon>Flavobacteriaceae</taxon>
        <taxon>Flavobacterium</taxon>
    </lineage>
</organism>
<dbReference type="SUPFAM" id="SSF47413">
    <property type="entry name" value="lambda repressor-like DNA-binding domains"/>
    <property type="match status" value="1"/>
</dbReference>
<dbReference type="CDD" id="cd00093">
    <property type="entry name" value="HTH_XRE"/>
    <property type="match status" value="1"/>
</dbReference>
<dbReference type="Gene3D" id="1.10.260.40">
    <property type="entry name" value="lambda repressor-like DNA-binding domains"/>
    <property type="match status" value="1"/>
</dbReference>
<accession>A0A2U1JNQ7</accession>
<gene>
    <name evidence="2" type="ORF">DB895_04075</name>
</gene>
<dbReference type="RefSeq" id="WP_116724074.1">
    <property type="nucleotide sequence ID" value="NZ_QCZI01000003.1"/>
</dbReference>
<proteinExistence type="predicted"/>
<evidence type="ECO:0000313" key="2">
    <source>
        <dbReference type="EMBL" id="PWA06599.1"/>
    </source>
</evidence>
<dbReference type="EMBL" id="QCZI01000003">
    <property type="protein sequence ID" value="PWA06599.1"/>
    <property type="molecule type" value="Genomic_DNA"/>
</dbReference>
<dbReference type="AlphaFoldDB" id="A0A2U1JNQ7"/>
<reference evidence="2 3" key="1">
    <citation type="submission" date="2018-04" db="EMBL/GenBank/DDBJ databases">
        <title>Flavobacterium sp. nov., isolated from glacier ice.</title>
        <authorList>
            <person name="Liu Q."/>
            <person name="Xin Y.-H."/>
        </authorList>
    </citation>
    <scope>NUCLEOTIDE SEQUENCE [LARGE SCALE GENOMIC DNA]</scope>
    <source>
        <strain evidence="2 3">RB1R5</strain>
    </source>
</reference>
<evidence type="ECO:0000313" key="3">
    <source>
        <dbReference type="Proteomes" id="UP000245449"/>
    </source>
</evidence>
<dbReference type="InterPro" id="IPR001387">
    <property type="entry name" value="Cro/C1-type_HTH"/>
</dbReference>
<dbReference type="Pfam" id="PF13443">
    <property type="entry name" value="HTH_26"/>
    <property type="match status" value="1"/>
</dbReference>
<dbReference type="GO" id="GO:0003677">
    <property type="term" value="F:DNA binding"/>
    <property type="evidence" value="ECO:0007669"/>
    <property type="project" value="InterPro"/>
</dbReference>
<keyword evidence="3" id="KW-1185">Reference proteome</keyword>
<sequence>MVKEKKEKSKEVLLLAERIKSLRKQAGYTSYEIFAYDNNITRSQWGRYEKGEDIRFTSLVRICKIFKISLEDFFSEGFDTSKVLD</sequence>
<dbReference type="Proteomes" id="UP000245449">
    <property type="component" value="Unassembled WGS sequence"/>
</dbReference>
<dbReference type="SMART" id="SM00530">
    <property type="entry name" value="HTH_XRE"/>
    <property type="match status" value="1"/>
</dbReference>
<comment type="caution">
    <text evidence="2">The sequence shown here is derived from an EMBL/GenBank/DDBJ whole genome shotgun (WGS) entry which is preliminary data.</text>
</comment>